<dbReference type="InterPro" id="IPR011990">
    <property type="entry name" value="TPR-like_helical_dom_sf"/>
</dbReference>
<dbReference type="FunFam" id="1.25.40.10:FF:000378">
    <property type="entry name" value="Pentatricopeptide repeat-containing protein mitochondrial"/>
    <property type="match status" value="1"/>
</dbReference>
<dbReference type="FunFam" id="1.25.40.10:FF:001139">
    <property type="entry name" value="Uncharacterized protein"/>
    <property type="match status" value="1"/>
</dbReference>
<dbReference type="Pfam" id="PF13041">
    <property type="entry name" value="PPR_2"/>
    <property type="match status" value="2"/>
</dbReference>
<dbReference type="GO" id="GO:0003723">
    <property type="term" value="F:RNA binding"/>
    <property type="evidence" value="ECO:0007669"/>
    <property type="project" value="InterPro"/>
</dbReference>
<dbReference type="Proteomes" id="UP001428341">
    <property type="component" value="Unassembled WGS sequence"/>
</dbReference>
<dbReference type="PANTHER" id="PTHR47926">
    <property type="entry name" value="PENTATRICOPEPTIDE REPEAT-CONTAINING PROTEIN"/>
    <property type="match status" value="1"/>
</dbReference>
<dbReference type="InterPro" id="IPR046960">
    <property type="entry name" value="PPR_At4g14850-like_plant"/>
</dbReference>
<dbReference type="InterPro" id="IPR002885">
    <property type="entry name" value="PPR_rpt"/>
</dbReference>
<feature type="repeat" description="PPR" evidence="2">
    <location>
        <begin position="533"/>
        <end position="567"/>
    </location>
</feature>
<keyword evidence="1" id="KW-0677">Repeat</keyword>
<sequence>MCKTIRNQSDSIEWDPSYPDEVVQGNKFEVAYDARTGRVKGEYGVELSTCIDAGLALMELANESLGLPRNRLYFNVDQTQSSLVLIDQLNDTSTCSNHSQAAAMVVPDAEEDTSVIGKHLGEELVRRTPIDPCILEVRGPLEDLVGGALHIFSSKLAPLGAKGWQPLTSYLKSTKSWSWIGPISYKPDEAIEEGQIKSLPAPPMTSMPKTADLEQRLKSARPRKCTATISSGSVEQRAYFHIEEALRYSVPERAFLYTAVDDRPPRVTVLCLVTDAAARLSENIGTRSDVCTLMRDLQYIVEDISDEQLNQVVNRGLDRLHYENDPCVQYNGDTKLWVCLHGDREEDDLDDDGYIFSWGFVRSFCSQKLKQISSSKSLHKALRVLDIISPRTRDSTKTEVHLRLIQDFLQTDSKHLDSQKFNHDFTGTNSTFGSSNVFDQLLDTPVVDVENLISMHHDLHRERLKVDASFLSTAVTSCGSTRNIRGGTPYQCLAIRTGFVANVYVGSSLITLYSKCREIIDAYKVFEEMPVRNVVSWTAIIAAFAQEWQVDMCLDLYRMMRNSMLEPNDFTFTSILSACTGSGALGQGRSAHCQTIRMGFFSYIQVANSLISMYCKCGNVEEAVYVFNNMHGKDIVSWNSMIAGYAQHGLVVRAIDLFEEMMKQRVKPDAITFLGVISSCRHGGLVEEGKVYFDSMAKHGLKPELDHYSCVVDLLGRAGLLEEARDFIKQMPIYPNAVIWGSLLSSCRLHGGVWIGIEAAESRLLLEPDCAATHVQLANLYASVRCWDQAARVRKLMKDKGLKTNPGCSWIEIMNVVYRFRAEDKSNTRLSEILPVLDFLVDQMKTLGYVPEVHEEKVDDASHKRTEPF</sequence>
<evidence type="ECO:0000313" key="4">
    <source>
        <dbReference type="EMBL" id="KAK9193138.1"/>
    </source>
</evidence>
<dbReference type="InterPro" id="IPR046848">
    <property type="entry name" value="E_motif"/>
</dbReference>
<organism evidence="4 5">
    <name type="scientific">Citrus x changshan-huyou</name>
    <dbReference type="NCBI Taxonomy" id="2935761"/>
    <lineage>
        <taxon>Eukaryota</taxon>
        <taxon>Viridiplantae</taxon>
        <taxon>Streptophyta</taxon>
        <taxon>Embryophyta</taxon>
        <taxon>Tracheophyta</taxon>
        <taxon>Spermatophyta</taxon>
        <taxon>Magnoliopsida</taxon>
        <taxon>eudicotyledons</taxon>
        <taxon>Gunneridae</taxon>
        <taxon>Pentapetalae</taxon>
        <taxon>rosids</taxon>
        <taxon>malvids</taxon>
        <taxon>Sapindales</taxon>
        <taxon>Rutaceae</taxon>
        <taxon>Aurantioideae</taxon>
        <taxon>Citrus</taxon>
    </lineage>
</organism>
<evidence type="ECO:0000259" key="3">
    <source>
        <dbReference type="Pfam" id="PF25793"/>
    </source>
</evidence>
<dbReference type="Pfam" id="PF12854">
    <property type="entry name" value="PPR_1"/>
    <property type="match status" value="1"/>
</dbReference>
<accession>A0AAP0QI16</accession>
<keyword evidence="5" id="KW-1185">Reference proteome</keyword>
<dbReference type="Pfam" id="PF20431">
    <property type="entry name" value="E_motif"/>
    <property type="match status" value="1"/>
</dbReference>
<dbReference type="PANTHER" id="PTHR47926:SF438">
    <property type="entry name" value="PENTATRICOPEPTIDE REPEAT-CONTAINING PROTEIN"/>
    <property type="match status" value="1"/>
</dbReference>
<dbReference type="Pfam" id="PF01535">
    <property type="entry name" value="PPR"/>
    <property type="match status" value="1"/>
</dbReference>
<dbReference type="GO" id="GO:0009451">
    <property type="term" value="P:RNA modification"/>
    <property type="evidence" value="ECO:0007669"/>
    <property type="project" value="InterPro"/>
</dbReference>
<feature type="repeat" description="PPR" evidence="2">
    <location>
        <begin position="669"/>
        <end position="703"/>
    </location>
</feature>
<dbReference type="AlphaFoldDB" id="A0AAP0QI16"/>
<dbReference type="EMBL" id="JBCGBO010000006">
    <property type="protein sequence ID" value="KAK9193138.1"/>
    <property type="molecule type" value="Genomic_DNA"/>
</dbReference>
<gene>
    <name evidence="4" type="ORF">WN944_003835</name>
</gene>
<feature type="repeat" description="PPR" evidence="2">
    <location>
        <begin position="603"/>
        <end position="633"/>
    </location>
</feature>
<protein>
    <recommendedName>
        <fullName evidence="3">Nuclear factor related to kappa-B-binding protein second winged helix domain-containing protein</fullName>
    </recommendedName>
</protein>
<feature type="domain" description="Nuclear factor related to kappa-B-binding protein second winged helix" evidence="3">
    <location>
        <begin position="261"/>
        <end position="347"/>
    </location>
</feature>
<dbReference type="PROSITE" id="PS51375">
    <property type="entry name" value="PPR"/>
    <property type="match status" value="4"/>
</dbReference>
<feature type="repeat" description="PPR" evidence="2">
    <location>
        <begin position="634"/>
        <end position="668"/>
    </location>
</feature>
<dbReference type="Pfam" id="PF25793">
    <property type="entry name" value="WHD_2nd_NFRKB"/>
    <property type="match status" value="1"/>
</dbReference>
<comment type="caution">
    <text evidence="4">The sequence shown here is derived from an EMBL/GenBank/DDBJ whole genome shotgun (WGS) entry which is preliminary data.</text>
</comment>
<proteinExistence type="predicted"/>
<evidence type="ECO:0000256" key="2">
    <source>
        <dbReference type="PROSITE-ProRule" id="PRU00708"/>
    </source>
</evidence>
<dbReference type="NCBIfam" id="TIGR00756">
    <property type="entry name" value="PPR"/>
    <property type="match status" value="2"/>
</dbReference>
<dbReference type="Gene3D" id="1.25.40.10">
    <property type="entry name" value="Tetratricopeptide repeat domain"/>
    <property type="match status" value="2"/>
</dbReference>
<name>A0AAP0QI16_9ROSI</name>
<reference evidence="4 5" key="1">
    <citation type="submission" date="2024-05" db="EMBL/GenBank/DDBJ databases">
        <title>Haplotype-resolved chromosome-level genome assembly of Huyou (Citrus changshanensis).</title>
        <authorList>
            <person name="Miao C."/>
            <person name="Chen W."/>
            <person name="Wu Y."/>
            <person name="Wang L."/>
            <person name="Zhao S."/>
            <person name="Grierson D."/>
            <person name="Xu C."/>
            <person name="Chen K."/>
        </authorList>
    </citation>
    <scope>NUCLEOTIDE SEQUENCE [LARGE SCALE GENOMIC DNA]</scope>
    <source>
        <strain evidence="4">01-14</strain>
        <tissue evidence="4">Leaf</tissue>
    </source>
</reference>
<dbReference type="InterPro" id="IPR057748">
    <property type="entry name" value="NFRKB_WH_2"/>
</dbReference>
<evidence type="ECO:0000313" key="5">
    <source>
        <dbReference type="Proteomes" id="UP001428341"/>
    </source>
</evidence>
<evidence type="ECO:0000256" key="1">
    <source>
        <dbReference type="ARBA" id="ARBA00022737"/>
    </source>
</evidence>